<sequence length="350" mass="37726">MSLHTSRPLNRRGFLALGGGALLALAGCASPDQAGSTQLGALPTAAPDRKTTLRLGTTTTQAQLTAEPSLGPLPFSVEWVRLNGGPETIQGFRAGAVDLASNAGMPPIQAHDIGFDAKIVAIAHNTAVTYIPTTRPGSDIRTAKDVVGKRIAFSQGQAQGVTILKWLNENGVSHQDVTLVPLPSAQFLTALQGDQVDLAPLTEPSLTKYLKQYAKDGARALPTDVQDLLSLLWAPTSVLADERKAAAVRAFVPIWVRGNNWSWENPDQWIDSYYVKDQGVTREDGERIVKARSKPLYPTNWDSSIAWEQSIADLMSDAGFVKKFDVGVLFDRRFEKVAAEAAPPAYRGQA</sequence>
<comment type="subcellular location">
    <subcellularLocation>
        <location evidence="1">Periplasm</location>
    </subcellularLocation>
</comment>
<evidence type="ECO:0000313" key="6">
    <source>
        <dbReference type="EMBL" id="GHI26260.1"/>
    </source>
</evidence>
<feature type="domain" description="SsuA/THI5-like" evidence="5">
    <location>
        <begin position="86"/>
        <end position="268"/>
    </location>
</feature>
<gene>
    <name evidence="6" type="ORF">Shyd_76310</name>
</gene>
<reference evidence="6" key="1">
    <citation type="submission" date="2024-05" db="EMBL/GenBank/DDBJ databases">
        <title>Whole genome shotgun sequence of Streptomyces hydrogenans NBRC 13475.</title>
        <authorList>
            <person name="Komaki H."/>
            <person name="Tamura T."/>
        </authorList>
    </citation>
    <scope>NUCLEOTIDE SEQUENCE</scope>
    <source>
        <strain evidence="6">NBRC 13475</strain>
    </source>
</reference>
<organism evidence="6 7">
    <name type="scientific">Streptomyces hydrogenans</name>
    <dbReference type="NCBI Taxonomy" id="1873719"/>
    <lineage>
        <taxon>Bacteria</taxon>
        <taxon>Bacillati</taxon>
        <taxon>Actinomycetota</taxon>
        <taxon>Actinomycetes</taxon>
        <taxon>Kitasatosporales</taxon>
        <taxon>Streptomycetaceae</taxon>
        <taxon>Streptomyces</taxon>
    </lineage>
</organism>
<dbReference type="InterPro" id="IPR015168">
    <property type="entry name" value="SsuA/THI5"/>
</dbReference>
<evidence type="ECO:0000313" key="7">
    <source>
        <dbReference type="Proteomes" id="UP001052739"/>
    </source>
</evidence>
<comment type="caution">
    <text evidence="6">The sequence shown here is derived from an EMBL/GenBank/DDBJ whole genome shotgun (WGS) entry which is preliminary data.</text>
</comment>
<dbReference type="PROSITE" id="PS51318">
    <property type="entry name" value="TAT"/>
    <property type="match status" value="1"/>
</dbReference>
<dbReference type="InterPro" id="IPR006311">
    <property type="entry name" value="TAT_signal"/>
</dbReference>
<keyword evidence="7" id="KW-1185">Reference proteome</keyword>
<feature type="chain" id="PRO_5046729835" description="SsuA/THI5-like domain-containing protein" evidence="4">
    <location>
        <begin position="35"/>
        <end position="350"/>
    </location>
</feature>
<evidence type="ECO:0000256" key="3">
    <source>
        <dbReference type="ARBA" id="ARBA00022729"/>
    </source>
</evidence>
<evidence type="ECO:0000256" key="4">
    <source>
        <dbReference type="SAM" id="SignalP"/>
    </source>
</evidence>
<accession>A0ABQ3PMM4</accession>
<proteinExistence type="inferred from homology"/>
<dbReference type="SUPFAM" id="SSF53850">
    <property type="entry name" value="Periplasmic binding protein-like II"/>
    <property type="match status" value="1"/>
</dbReference>
<dbReference type="PANTHER" id="PTHR30024:SF47">
    <property type="entry name" value="TAURINE-BINDING PERIPLASMIC PROTEIN"/>
    <property type="match status" value="1"/>
</dbReference>
<dbReference type="PROSITE" id="PS51257">
    <property type="entry name" value="PROKAR_LIPOPROTEIN"/>
    <property type="match status" value="1"/>
</dbReference>
<keyword evidence="3 4" id="KW-0732">Signal</keyword>
<dbReference type="RefSeq" id="WP_190222155.1">
    <property type="nucleotide sequence ID" value="NZ_BNBS01000010.1"/>
</dbReference>
<evidence type="ECO:0000256" key="2">
    <source>
        <dbReference type="ARBA" id="ARBA00010742"/>
    </source>
</evidence>
<dbReference type="Proteomes" id="UP001052739">
    <property type="component" value="Unassembled WGS sequence"/>
</dbReference>
<dbReference type="Gene3D" id="3.40.190.10">
    <property type="entry name" value="Periplasmic binding protein-like II"/>
    <property type="match status" value="2"/>
</dbReference>
<evidence type="ECO:0000256" key="1">
    <source>
        <dbReference type="ARBA" id="ARBA00004418"/>
    </source>
</evidence>
<evidence type="ECO:0000259" key="5">
    <source>
        <dbReference type="Pfam" id="PF09084"/>
    </source>
</evidence>
<comment type="similarity">
    <text evidence="2">Belongs to the bacterial solute-binding protein SsuA/TauA family.</text>
</comment>
<protein>
    <recommendedName>
        <fullName evidence="5">SsuA/THI5-like domain-containing protein</fullName>
    </recommendedName>
</protein>
<dbReference type="Pfam" id="PF09084">
    <property type="entry name" value="NMT1"/>
    <property type="match status" value="1"/>
</dbReference>
<dbReference type="PANTHER" id="PTHR30024">
    <property type="entry name" value="ALIPHATIC SULFONATES-BINDING PROTEIN-RELATED"/>
    <property type="match status" value="1"/>
</dbReference>
<feature type="signal peptide" evidence="4">
    <location>
        <begin position="1"/>
        <end position="34"/>
    </location>
</feature>
<name>A0ABQ3PMM4_9ACTN</name>
<dbReference type="EMBL" id="BNDW01000102">
    <property type="protein sequence ID" value="GHI26260.1"/>
    <property type="molecule type" value="Genomic_DNA"/>
</dbReference>